<proteinExistence type="predicted"/>
<reference evidence="1" key="1">
    <citation type="submission" date="2018-04" db="EMBL/GenBank/DDBJ databases">
        <title>Whole genome sequencing of Hypsizygus marmoreus.</title>
        <authorList>
            <person name="Choi I.-G."/>
            <person name="Min B."/>
            <person name="Kim J.-G."/>
            <person name="Kim S."/>
            <person name="Oh Y.-L."/>
            <person name="Kong W.-S."/>
            <person name="Park H."/>
            <person name="Jeong J."/>
            <person name="Song E.-S."/>
        </authorList>
    </citation>
    <scope>NUCLEOTIDE SEQUENCE [LARGE SCALE GENOMIC DNA]</scope>
    <source>
        <strain evidence="1">51987-8</strain>
    </source>
</reference>
<organism evidence="1 2">
    <name type="scientific">Hypsizygus marmoreus</name>
    <name type="common">White beech mushroom</name>
    <name type="synonym">Agaricus marmoreus</name>
    <dbReference type="NCBI Taxonomy" id="39966"/>
    <lineage>
        <taxon>Eukaryota</taxon>
        <taxon>Fungi</taxon>
        <taxon>Dikarya</taxon>
        <taxon>Basidiomycota</taxon>
        <taxon>Agaricomycotina</taxon>
        <taxon>Agaricomycetes</taxon>
        <taxon>Agaricomycetidae</taxon>
        <taxon>Agaricales</taxon>
        <taxon>Tricholomatineae</taxon>
        <taxon>Lyophyllaceae</taxon>
        <taxon>Hypsizygus</taxon>
    </lineage>
</organism>
<keyword evidence="2" id="KW-1185">Reference proteome</keyword>
<dbReference type="InParanoid" id="A0A369JNU3"/>
<name>A0A369JNU3_HYPMA</name>
<sequence length="69" mass="7527">MPRNVRLWYEKGIQISRAKSIRAGPESSVHATQTICVRAHSGSDPAKDLLLSCSCVERPLELGGPSYDS</sequence>
<evidence type="ECO:0000313" key="1">
    <source>
        <dbReference type="EMBL" id="RDB22227.1"/>
    </source>
</evidence>
<gene>
    <name evidence="1" type="ORF">Hypma_010760</name>
</gene>
<dbReference type="EMBL" id="LUEZ02000052">
    <property type="protein sequence ID" value="RDB22227.1"/>
    <property type="molecule type" value="Genomic_DNA"/>
</dbReference>
<protein>
    <submittedName>
        <fullName evidence="1">Uncharacterized protein</fullName>
    </submittedName>
</protein>
<comment type="caution">
    <text evidence="1">The sequence shown here is derived from an EMBL/GenBank/DDBJ whole genome shotgun (WGS) entry which is preliminary data.</text>
</comment>
<accession>A0A369JNU3</accession>
<dbReference type="Proteomes" id="UP000076154">
    <property type="component" value="Unassembled WGS sequence"/>
</dbReference>
<dbReference type="AlphaFoldDB" id="A0A369JNU3"/>
<evidence type="ECO:0000313" key="2">
    <source>
        <dbReference type="Proteomes" id="UP000076154"/>
    </source>
</evidence>